<proteinExistence type="predicted"/>
<keyword evidence="1" id="KW-1185">Reference proteome</keyword>
<organism evidence="1 2">
    <name type="scientific">Trichuris muris</name>
    <name type="common">Mouse whipworm</name>
    <dbReference type="NCBI Taxonomy" id="70415"/>
    <lineage>
        <taxon>Eukaryota</taxon>
        <taxon>Metazoa</taxon>
        <taxon>Ecdysozoa</taxon>
        <taxon>Nematoda</taxon>
        <taxon>Enoplea</taxon>
        <taxon>Dorylaimia</taxon>
        <taxon>Trichinellida</taxon>
        <taxon>Trichuridae</taxon>
        <taxon>Trichuris</taxon>
    </lineage>
</organism>
<accession>A0A5S6QSY4</accession>
<dbReference type="Proteomes" id="UP000046395">
    <property type="component" value="Unassembled WGS sequence"/>
</dbReference>
<reference evidence="2" key="1">
    <citation type="submission" date="2019-12" db="UniProtKB">
        <authorList>
            <consortium name="WormBaseParasite"/>
        </authorList>
    </citation>
    <scope>IDENTIFICATION</scope>
</reference>
<evidence type="ECO:0000313" key="1">
    <source>
        <dbReference type="Proteomes" id="UP000046395"/>
    </source>
</evidence>
<name>A0A5S6QSY4_TRIMR</name>
<sequence length="74" mass="8474">MVRMELKDALVGCDDKDRWDPVADVHQLLLDLLDKDGKNQIYPTRRLIDSFVHTCALAPSFVVRANCWVGDDCR</sequence>
<dbReference type="AlphaFoldDB" id="A0A5S6QSY4"/>
<dbReference type="WBParaSite" id="TMUE_2000010248.1">
    <property type="protein sequence ID" value="TMUE_2000010248.1"/>
    <property type="gene ID" value="WBGene00302744"/>
</dbReference>
<evidence type="ECO:0000313" key="2">
    <source>
        <dbReference type="WBParaSite" id="TMUE_2000010248.1"/>
    </source>
</evidence>
<protein>
    <submittedName>
        <fullName evidence="2">Uncharacterized protein</fullName>
    </submittedName>
</protein>